<gene>
    <name evidence="1" type="ORF">Tco_0926636</name>
</gene>
<accession>A0ABQ5DBI5</accession>
<name>A0ABQ5DBI5_9ASTR</name>
<reference evidence="1" key="2">
    <citation type="submission" date="2022-01" db="EMBL/GenBank/DDBJ databases">
        <authorList>
            <person name="Yamashiro T."/>
            <person name="Shiraishi A."/>
            <person name="Satake H."/>
            <person name="Nakayama K."/>
        </authorList>
    </citation>
    <scope>NUCLEOTIDE SEQUENCE</scope>
</reference>
<evidence type="ECO:0000313" key="2">
    <source>
        <dbReference type="Proteomes" id="UP001151760"/>
    </source>
</evidence>
<dbReference type="Proteomes" id="UP001151760">
    <property type="component" value="Unassembled WGS sequence"/>
</dbReference>
<evidence type="ECO:0000313" key="1">
    <source>
        <dbReference type="EMBL" id="GJT36217.1"/>
    </source>
</evidence>
<proteinExistence type="predicted"/>
<dbReference type="EMBL" id="BQNB010015118">
    <property type="protein sequence ID" value="GJT36217.1"/>
    <property type="molecule type" value="Genomic_DNA"/>
</dbReference>
<organism evidence="1 2">
    <name type="scientific">Tanacetum coccineum</name>
    <dbReference type="NCBI Taxonomy" id="301880"/>
    <lineage>
        <taxon>Eukaryota</taxon>
        <taxon>Viridiplantae</taxon>
        <taxon>Streptophyta</taxon>
        <taxon>Embryophyta</taxon>
        <taxon>Tracheophyta</taxon>
        <taxon>Spermatophyta</taxon>
        <taxon>Magnoliopsida</taxon>
        <taxon>eudicotyledons</taxon>
        <taxon>Gunneridae</taxon>
        <taxon>Pentapetalae</taxon>
        <taxon>asterids</taxon>
        <taxon>campanulids</taxon>
        <taxon>Asterales</taxon>
        <taxon>Asteraceae</taxon>
        <taxon>Asteroideae</taxon>
        <taxon>Anthemideae</taxon>
        <taxon>Anthemidinae</taxon>
        <taxon>Tanacetum</taxon>
    </lineage>
</organism>
<sequence>MFTIEIRREGEEVFDDCLEEVSSVMTEYVLPGDVQQCTPHISLNSLSGIPIHNTMRVKGHVLKQLLHILKDSGSTHNFLDLYKAKKMGCHIRKTCPLSVSVAGGNKLISTIQWNFKELRMKFMFQGKKVVFRGTNQFELTWMSGKSFSKQLSQQDAYLTSICCMVPSATLHLMQSSVDSGIWWNMNRIALLEEYVDVFEEPKTLPPHRSFGHQIPLKDGDVNVNIRPYRYPPA</sequence>
<dbReference type="CDD" id="cd00303">
    <property type="entry name" value="retropepsin_like"/>
    <property type="match status" value="1"/>
</dbReference>
<comment type="caution">
    <text evidence="1">The sequence shown here is derived from an EMBL/GenBank/DDBJ whole genome shotgun (WGS) entry which is preliminary data.</text>
</comment>
<keyword evidence="2" id="KW-1185">Reference proteome</keyword>
<reference evidence="1" key="1">
    <citation type="journal article" date="2022" name="Int. J. Mol. Sci.">
        <title>Draft Genome of Tanacetum Coccineum: Genomic Comparison of Closely Related Tanacetum-Family Plants.</title>
        <authorList>
            <person name="Yamashiro T."/>
            <person name="Shiraishi A."/>
            <person name="Nakayama K."/>
            <person name="Satake H."/>
        </authorList>
    </citation>
    <scope>NUCLEOTIDE SEQUENCE</scope>
</reference>
<protein>
    <submittedName>
        <fullName evidence="1">Uncharacterized protein</fullName>
    </submittedName>
</protein>